<evidence type="ECO:0000256" key="1">
    <source>
        <dbReference type="SAM" id="MobiDB-lite"/>
    </source>
</evidence>
<feature type="compositionally biased region" description="Polar residues" evidence="1">
    <location>
        <begin position="1"/>
        <end position="16"/>
    </location>
</feature>
<organism evidence="2 3">
    <name type="scientific">Peronospora matthiolae</name>
    <dbReference type="NCBI Taxonomy" id="2874970"/>
    <lineage>
        <taxon>Eukaryota</taxon>
        <taxon>Sar</taxon>
        <taxon>Stramenopiles</taxon>
        <taxon>Oomycota</taxon>
        <taxon>Peronosporomycetes</taxon>
        <taxon>Peronosporales</taxon>
        <taxon>Peronosporaceae</taxon>
        <taxon>Peronospora</taxon>
    </lineage>
</organism>
<sequence length="320" mass="35224">MDQDAQGQVQAPASTQTDDDRASKASGASEGMARLLELITDLKGDMGACLNRLEARRVEDDQGSVVSAGSSTFRTYAEARTGFGRNMTMASLEGEVMPGTARQHAAGPGQQRLAGGRAGVGPVSQVPRESAFRPVPTPAYFAPQRPLQIRDINRAIENFDGKEVYPGLGSGFAPCGKRLLRQVRIAEELSGCIWTVDIKMDVLGRYLTGKAGQHFHSQVDTWYTKNPQIWYSMDRMNIKFGPRISRSQSFKLFTCKKKESISWNDHVLYLILVSDAVGCAQDQVLENIAKYACSATDFKVCSSQDTILIVRITYGKLKNW</sequence>
<accession>A0AAV1UYM3</accession>
<protein>
    <submittedName>
        <fullName evidence="2">Uncharacterized protein</fullName>
    </submittedName>
</protein>
<evidence type="ECO:0000313" key="2">
    <source>
        <dbReference type="EMBL" id="CAK7938219.1"/>
    </source>
</evidence>
<dbReference type="EMBL" id="CAKLBY020000229">
    <property type="protein sequence ID" value="CAK7938219.1"/>
    <property type="molecule type" value="Genomic_DNA"/>
</dbReference>
<evidence type="ECO:0000313" key="3">
    <source>
        <dbReference type="Proteomes" id="UP001162060"/>
    </source>
</evidence>
<feature type="region of interest" description="Disordered" evidence="1">
    <location>
        <begin position="100"/>
        <end position="120"/>
    </location>
</feature>
<proteinExistence type="predicted"/>
<dbReference type="AlphaFoldDB" id="A0AAV1UYM3"/>
<name>A0AAV1UYM3_9STRA</name>
<feature type="region of interest" description="Disordered" evidence="1">
    <location>
        <begin position="1"/>
        <end position="29"/>
    </location>
</feature>
<gene>
    <name evidence="2" type="ORF">PM001_LOCUS23369</name>
</gene>
<comment type="caution">
    <text evidence="2">The sequence shown here is derived from an EMBL/GenBank/DDBJ whole genome shotgun (WGS) entry which is preliminary data.</text>
</comment>
<reference evidence="2" key="1">
    <citation type="submission" date="2024-01" db="EMBL/GenBank/DDBJ databases">
        <authorList>
            <person name="Webb A."/>
        </authorList>
    </citation>
    <scope>NUCLEOTIDE SEQUENCE</scope>
    <source>
        <strain evidence="2">Pm1</strain>
    </source>
</reference>
<dbReference type="Proteomes" id="UP001162060">
    <property type="component" value="Unassembled WGS sequence"/>
</dbReference>